<evidence type="ECO:0000259" key="7">
    <source>
        <dbReference type="PROSITE" id="PS50171"/>
    </source>
</evidence>
<dbReference type="Proteomes" id="UP000243217">
    <property type="component" value="Unassembled WGS sequence"/>
</dbReference>
<evidence type="ECO:0000256" key="4">
    <source>
        <dbReference type="ARBA" id="ARBA00022833"/>
    </source>
</evidence>
<evidence type="ECO:0000256" key="2">
    <source>
        <dbReference type="ARBA" id="ARBA00022723"/>
    </source>
</evidence>
<dbReference type="PROSITE" id="PS50171">
    <property type="entry name" value="ZF_MATRIN"/>
    <property type="match status" value="1"/>
</dbReference>
<dbReference type="PANTHER" id="PTHR13173:SF10">
    <property type="entry name" value="WW DOMAIN-BINDING PROTEIN 4"/>
    <property type="match status" value="1"/>
</dbReference>
<comment type="caution">
    <text evidence="8">The sequence shown here is derived from an EMBL/GenBank/DDBJ whole genome shotgun (WGS) entry which is preliminary data.</text>
</comment>
<sequence>MEKHHCTYCNIWIPGDRISIQNHDASQRHKERTQKQYQIRTREREVAQREEAKQQRELQQVEQAARGRFARGLSGQPVEESNVAFDMPAVGPLPRQMHEIIKAVAPPPPPPRKVAPLINSSVMAPPPPPRPIVLMPQSIGDFQNTSQLQQPPPPPAKKKKKSKKAPPAPPKDTRPKKSDGFYRVRGIVYLEGSFHEIKLVPKKNLEVWVEDLEDWRPATITKVIETRDTSTSKTRKEYAVEYQVNDEDENEKATGTFTSDQLRIPLSLPSDTMTDDQVGVNGFLDALYHGKPTTPYIPTRTPGYGAWSTVSVRIVDEVAEEKARVEEIAAFEAKKKVIQDERDNEVIMEEALHADNALGAFNPWGGNYKGISLENESNVISEDEAPATEPVAFKKRARKDKTARNTRVKYDA</sequence>
<evidence type="ECO:0000313" key="8">
    <source>
        <dbReference type="EMBL" id="OQR93920.1"/>
    </source>
</evidence>
<dbReference type="SMART" id="SM00451">
    <property type="entry name" value="ZnF_U1"/>
    <property type="match status" value="1"/>
</dbReference>
<feature type="region of interest" description="Disordered" evidence="6">
    <location>
        <begin position="391"/>
        <end position="412"/>
    </location>
</feature>
<keyword evidence="2" id="KW-0479">Metal-binding</keyword>
<proteinExistence type="predicted"/>
<organism evidence="8 9">
    <name type="scientific">Thraustotheca clavata</name>
    <dbReference type="NCBI Taxonomy" id="74557"/>
    <lineage>
        <taxon>Eukaryota</taxon>
        <taxon>Sar</taxon>
        <taxon>Stramenopiles</taxon>
        <taxon>Oomycota</taxon>
        <taxon>Saprolegniomycetes</taxon>
        <taxon>Saprolegniales</taxon>
        <taxon>Achlyaceae</taxon>
        <taxon>Thraustotheca</taxon>
    </lineage>
</organism>
<evidence type="ECO:0000256" key="1">
    <source>
        <dbReference type="ARBA" id="ARBA00004123"/>
    </source>
</evidence>
<dbReference type="GO" id="GO:0071011">
    <property type="term" value="C:precatalytic spliceosome"/>
    <property type="evidence" value="ECO:0007669"/>
    <property type="project" value="TreeGrafter"/>
</dbReference>
<dbReference type="InterPro" id="IPR040023">
    <property type="entry name" value="WBP4"/>
</dbReference>
<dbReference type="InterPro" id="IPR003604">
    <property type="entry name" value="Matrin/U1-like-C_Znf_C2H2"/>
</dbReference>
<keyword evidence="9" id="KW-1185">Reference proteome</keyword>
<protein>
    <recommendedName>
        <fullName evidence="7">Matrin-type domain-containing protein</fullName>
    </recommendedName>
</protein>
<dbReference type="InterPro" id="IPR000690">
    <property type="entry name" value="Matrin/U1-C_Znf_C2H2"/>
</dbReference>
<dbReference type="EMBL" id="JNBS01002222">
    <property type="protein sequence ID" value="OQR93920.1"/>
    <property type="molecule type" value="Genomic_DNA"/>
</dbReference>
<reference evidence="8 9" key="1">
    <citation type="journal article" date="2014" name="Genome Biol. Evol.">
        <title>The secreted proteins of Achlya hypogyna and Thraustotheca clavata identify the ancestral oomycete secretome and reveal gene acquisitions by horizontal gene transfer.</title>
        <authorList>
            <person name="Misner I."/>
            <person name="Blouin N."/>
            <person name="Leonard G."/>
            <person name="Richards T.A."/>
            <person name="Lane C.E."/>
        </authorList>
    </citation>
    <scope>NUCLEOTIDE SEQUENCE [LARGE SCALE GENOMIC DNA]</scope>
    <source>
        <strain evidence="8 9">ATCC 34112</strain>
    </source>
</reference>
<gene>
    <name evidence="8" type="ORF">THRCLA_08310</name>
</gene>
<dbReference type="PANTHER" id="PTHR13173">
    <property type="entry name" value="WW DOMAIN BINDING PROTEIN 4"/>
    <property type="match status" value="1"/>
</dbReference>
<evidence type="ECO:0000256" key="3">
    <source>
        <dbReference type="ARBA" id="ARBA00022771"/>
    </source>
</evidence>
<keyword evidence="4" id="KW-0862">Zinc</keyword>
<dbReference type="GO" id="GO:0000398">
    <property type="term" value="P:mRNA splicing, via spliceosome"/>
    <property type="evidence" value="ECO:0007669"/>
    <property type="project" value="InterPro"/>
</dbReference>
<feature type="domain" description="Matrin-type" evidence="7">
    <location>
        <begin position="4"/>
        <end position="35"/>
    </location>
</feature>
<dbReference type="GO" id="GO:0003723">
    <property type="term" value="F:RNA binding"/>
    <property type="evidence" value="ECO:0007669"/>
    <property type="project" value="TreeGrafter"/>
</dbReference>
<evidence type="ECO:0000256" key="6">
    <source>
        <dbReference type="SAM" id="MobiDB-lite"/>
    </source>
</evidence>
<dbReference type="OrthoDB" id="191651at2759"/>
<feature type="region of interest" description="Disordered" evidence="6">
    <location>
        <begin position="143"/>
        <end position="178"/>
    </location>
</feature>
<comment type="subcellular location">
    <subcellularLocation>
        <location evidence="1">Nucleus</location>
    </subcellularLocation>
</comment>
<name>A0A1V9Z7T9_9STRA</name>
<evidence type="ECO:0000313" key="9">
    <source>
        <dbReference type="Proteomes" id="UP000243217"/>
    </source>
</evidence>
<dbReference type="AlphaFoldDB" id="A0A1V9Z7T9"/>
<evidence type="ECO:0000256" key="5">
    <source>
        <dbReference type="ARBA" id="ARBA00023242"/>
    </source>
</evidence>
<feature type="compositionally biased region" description="Basic and acidic residues" evidence="6">
    <location>
        <begin position="400"/>
        <end position="412"/>
    </location>
</feature>
<accession>A0A1V9Z7T9</accession>
<keyword evidence="5" id="KW-0539">Nucleus</keyword>
<dbReference type="GO" id="GO:0008270">
    <property type="term" value="F:zinc ion binding"/>
    <property type="evidence" value="ECO:0007669"/>
    <property type="project" value="UniProtKB-KW"/>
</dbReference>
<keyword evidence="3" id="KW-0863">Zinc-finger</keyword>